<evidence type="ECO:0000313" key="9">
    <source>
        <dbReference type="Proteomes" id="UP000695562"/>
    </source>
</evidence>
<dbReference type="Pfam" id="PF23033">
    <property type="entry name" value="DUF7034"/>
    <property type="match status" value="1"/>
</dbReference>
<dbReference type="PANTHER" id="PTHR31378:SF17">
    <property type="match status" value="1"/>
</dbReference>
<dbReference type="Proteomes" id="UP000695562">
    <property type="component" value="Unassembled WGS sequence"/>
</dbReference>
<evidence type="ECO:0000256" key="1">
    <source>
        <dbReference type="SAM" id="MobiDB-lite"/>
    </source>
</evidence>
<dbReference type="InterPro" id="IPR054484">
    <property type="entry name" value="ComC_SSD"/>
</dbReference>
<dbReference type="Pfam" id="PF23034">
    <property type="entry name" value="DUF7035"/>
    <property type="match status" value="1"/>
</dbReference>
<dbReference type="EMBL" id="AJWJ01000131">
    <property type="protein sequence ID" value="KAF2074753.1"/>
    <property type="molecule type" value="Genomic_DNA"/>
</dbReference>
<keyword evidence="2" id="KW-0472">Membrane</keyword>
<dbReference type="PANTHER" id="PTHR31378">
    <property type="entry name" value="EGF-LIKE DOMAIN-CONTAINING PROTEIN-RELATED-RELATED"/>
    <property type="match status" value="1"/>
</dbReference>
<dbReference type="Pfam" id="PF25820">
    <property type="entry name" value="DUF7949"/>
    <property type="match status" value="1"/>
</dbReference>
<feature type="domain" description="DUF7743" evidence="6">
    <location>
        <begin position="403"/>
        <end position="493"/>
    </location>
</feature>
<feature type="region of interest" description="Disordered" evidence="1">
    <location>
        <begin position="986"/>
        <end position="1017"/>
    </location>
</feature>
<evidence type="ECO:0000313" key="8">
    <source>
        <dbReference type="EMBL" id="KAF2074753.1"/>
    </source>
</evidence>
<evidence type="ECO:0000259" key="6">
    <source>
        <dbReference type="Pfam" id="PF24893"/>
    </source>
</evidence>
<proteinExistence type="predicted"/>
<dbReference type="InterPro" id="IPR056645">
    <property type="entry name" value="DUF7743"/>
</dbReference>
<feature type="domain" description="DUF7035" evidence="5">
    <location>
        <begin position="617"/>
        <end position="755"/>
    </location>
</feature>
<evidence type="ECO:0000256" key="2">
    <source>
        <dbReference type="SAM" id="Phobius"/>
    </source>
</evidence>
<sequence length="1361" mass="150961">MQDITPPSYLNKYSTASATGQCQFVYSLVFTQIINEGPITVPITSPIQLASLNYKSTNNIQSFYDISVDVPIGESQFFVGATSGAVTKQFLISYTCEAPPTTLDITFFNDTLYDSYGPSTDGPILTFKVNNFLKTGPALSATSSSQSLIVDQNSLILLSDNLYGLALKFSDGTKWTDIENDFTISIEYKGSTFALPSNHLIKSNIKINNQIQIGSYTLYSLNPLNSTKSYHLYPYIEYQSSLDEHPLWVMTSSVNAFNSRLSLSMGSFSNGLITSVLYKGGVTTTSISLSNNNNPVPIISKPVTFQPPPSTDTVYSSSTDLTNGILSSILSTNMPIKQCLILSGLPTPYFYYSDSFYPYGITQGTSLSHIRQDEFFVSPLKKGIVYVSYPLTMNSYELIPSIYDDSPPNIESIETFYIGSILIYRVHITDDSSGFFQIDKIGNYTSLVSGTIQDGIYEFQLNIAEVFFPTTVLLIYDKALNCKVVDMTTFQTAGKHSFKPNEFNSVLDINRVYWKYNDVDVSGQAVDNILYICSNVTTLKPHILPYNQATTLIWYRPVLGIYNSSIGCYEYEYPIHKNFIPGSYDSYIWLGSLWRSINFLIPMFGEESKLRVRSTFGDALGPLIGSITLLPSGSVLIQSDTEIKWKLTISDPINGFKTGIVSIVSQVGWVRYNFTLSPTVEGHMVSGDQYMGFYEISIPINSICTSQKFSIYFIQLEDQNGWISEHPTTNIFYINPLMKYIDDIDATTSISIDCPSSTDISAPTLSSFDFSPKWIDPTYSGELFSNTPRMVHFQFQVSDNVGILKEALPVIYLSDQNFNRISQISELVTYSTTYATYECKFNIPFGYGYPEGIKVSLFGLVDFNNNIGGYTIASLNSTFPNTIEVSNTFSPKISILSTLPLYSDRDFYVMGTNFQSTDVLMIQDERLDIISNISSISSMKTISKFTMGALQGDFVFITFRREVSNGVYEYSNSFKVKIMGTSTDSSSLSSSSSSSNSKSSSVPASSSDSSPETIPPTNAPQQCIDQCSGNGECTLNGCICKSPWVGLDCSSKVIIIDPSINSTIPVTNVTIPPTNNGESVLYAIISILSLNELNNNGDIINSYPFTKWVASNNTNSKYSEYTSLSYLYTTTVTNKYDQSTTTLNVSIDYFDKDAVNITFANQILTMNPYSLKYSVNISQYSFSSSLNTLQVVLSASIESEKDDNECSSIQTGNTVESESEFIKIQVNDHSLYGRFIKRGIVDGRIRQITNTPLNTYSKSTPSKSQTLIGINVPHYQKMIQLDPDFSVLLDNRAATIDSPNAVCFEKKSKLTGAQIAGIVIGSFALVAIVVVCIVYYLYKRKQKAIFMKNIDQKLGQINNKG</sequence>
<evidence type="ECO:0008006" key="10">
    <source>
        <dbReference type="Google" id="ProtNLM"/>
    </source>
</evidence>
<dbReference type="InterPro" id="IPR055463">
    <property type="entry name" value="DUF7035"/>
</dbReference>
<reference evidence="8" key="1">
    <citation type="submission" date="2020-01" db="EMBL/GenBank/DDBJ databases">
        <title>Development of genomics and gene disruption for Polysphondylium violaceum indicates a role for the polyketide synthase stlB in stalk morphogenesis.</title>
        <authorList>
            <person name="Narita B."/>
            <person name="Kawabe Y."/>
            <person name="Kin K."/>
            <person name="Saito T."/>
            <person name="Gibbs R."/>
            <person name="Kuspa A."/>
            <person name="Muzny D."/>
            <person name="Queller D."/>
            <person name="Richards S."/>
            <person name="Strassman J."/>
            <person name="Sucgang R."/>
            <person name="Worley K."/>
            <person name="Schaap P."/>
        </authorList>
    </citation>
    <scope>NUCLEOTIDE SEQUENCE</scope>
    <source>
        <strain evidence="8">QSvi11</strain>
    </source>
</reference>
<gene>
    <name evidence="8" type="ORF">CYY_003941</name>
</gene>
<dbReference type="InterPro" id="IPR057709">
    <property type="entry name" value="DUF7949"/>
</dbReference>
<keyword evidence="2" id="KW-0812">Transmembrane</keyword>
<comment type="caution">
    <text evidence="8">The sequence shown here is derived from an EMBL/GenBank/DDBJ whole genome shotgun (WGS) entry which is preliminary data.</text>
</comment>
<dbReference type="OrthoDB" id="427769at2759"/>
<evidence type="ECO:0000259" key="3">
    <source>
        <dbReference type="Pfam" id="PF22933"/>
    </source>
</evidence>
<organism evidence="8 9">
    <name type="scientific">Polysphondylium violaceum</name>
    <dbReference type="NCBI Taxonomy" id="133409"/>
    <lineage>
        <taxon>Eukaryota</taxon>
        <taxon>Amoebozoa</taxon>
        <taxon>Evosea</taxon>
        <taxon>Eumycetozoa</taxon>
        <taxon>Dictyostelia</taxon>
        <taxon>Dictyosteliales</taxon>
        <taxon>Dictyosteliaceae</taxon>
        <taxon>Polysphondylium</taxon>
    </lineage>
</organism>
<feature type="domain" description="DUF7034" evidence="4">
    <location>
        <begin position="763"/>
        <end position="888"/>
    </location>
</feature>
<evidence type="ECO:0000259" key="5">
    <source>
        <dbReference type="Pfam" id="PF23034"/>
    </source>
</evidence>
<feature type="transmembrane region" description="Helical" evidence="2">
    <location>
        <begin position="1315"/>
        <end position="1338"/>
    </location>
</feature>
<feature type="domain" description="ComC supersandwich" evidence="3">
    <location>
        <begin position="1082"/>
        <end position="1288"/>
    </location>
</feature>
<evidence type="ECO:0000259" key="4">
    <source>
        <dbReference type="Pfam" id="PF23033"/>
    </source>
</evidence>
<accession>A0A8J4PVE4</accession>
<dbReference type="Pfam" id="PF24893">
    <property type="entry name" value="DUF7743"/>
    <property type="match status" value="1"/>
</dbReference>
<name>A0A8J4PVE4_9MYCE</name>
<evidence type="ECO:0000259" key="7">
    <source>
        <dbReference type="Pfam" id="PF25820"/>
    </source>
</evidence>
<dbReference type="InterPro" id="IPR055462">
    <property type="entry name" value="DUF7034"/>
</dbReference>
<dbReference type="Pfam" id="PF22933">
    <property type="entry name" value="ComC_SSD"/>
    <property type="match status" value="1"/>
</dbReference>
<keyword evidence="9" id="KW-1185">Reference proteome</keyword>
<feature type="compositionally biased region" description="Low complexity" evidence="1">
    <location>
        <begin position="986"/>
        <end position="1010"/>
    </location>
</feature>
<feature type="domain" description="DUF7949" evidence="7">
    <location>
        <begin position="1024"/>
        <end position="1053"/>
    </location>
</feature>
<protein>
    <recommendedName>
        <fullName evidence="10">EGF-like domain-containing protein</fullName>
    </recommendedName>
</protein>
<keyword evidence="2" id="KW-1133">Transmembrane helix</keyword>